<evidence type="ECO:0000313" key="1">
    <source>
        <dbReference type="EMBL" id="AIA29988.1"/>
    </source>
</evidence>
<reference evidence="1 2" key="2">
    <citation type="journal article" date="2015" name="Biomed. Res. Int.">
        <title>Effects of Arsenite Resistance on the Growth and Functional Gene Expression of Leptospirillum ferriphilum and Acidithiobacillus thiooxidans in Pure Culture and Coculture.</title>
        <authorList>
            <person name="Jiang H."/>
            <person name="Liang Y."/>
            <person name="Yin H."/>
            <person name="Xiao Y."/>
            <person name="Guo X."/>
            <person name="Xu Y."/>
            <person name="Hu Q."/>
            <person name="Liu H."/>
            <person name="Liu X."/>
        </authorList>
    </citation>
    <scope>NUCLEOTIDE SEQUENCE [LARGE SCALE GENOMIC DNA]</scope>
    <source>
        <strain evidence="1 2">YSK</strain>
    </source>
</reference>
<organism evidence="1 2">
    <name type="scientific">Leptospirillum ferriphilum YSK</name>
    <dbReference type="NCBI Taxonomy" id="1441628"/>
    <lineage>
        <taxon>Bacteria</taxon>
        <taxon>Pseudomonadati</taxon>
        <taxon>Nitrospirota</taxon>
        <taxon>Nitrospiria</taxon>
        <taxon>Nitrospirales</taxon>
        <taxon>Nitrospiraceae</taxon>
        <taxon>Leptospirillum</taxon>
    </lineage>
</organism>
<accession>A0A059XT38</accession>
<dbReference type="HOGENOM" id="CLU_547253_0_0_0"/>
<dbReference type="KEGG" id="lfp:Y981_01615"/>
<gene>
    <name evidence="1" type="ORF">Y981_01615</name>
</gene>
<keyword evidence="2" id="KW-1185">Reference proteome</keyword>
<protein>
    <submittedName>
        <fullName evidence="1">Cytochrome</fullName>
    </submittedName>
</protein>
<evidence type="ECO:0000313" key="2">
    <source>
        <dbReference type="Proteomes" id="UP000027059"/>
    </source>
</evidence>
<dbReference type="Proteomes" id="UP000027059">
    <property type="component" value="Chromosome"/>
</dbReference>
<dbReference type="AlphaFoldDB" id="A0A059XT38"/>
<reference evidence="2" key="1">
    <citation type="submission" date="2014-02" db="EMBL/GenBank/DDBJ databases">
        <title>Complete genome sequence and comparative genomic analysis of the nitrogen-fixing bacterium Leptospirillum ferriphilum YSK.</title>
        <authorList>
            <person name="Guo X."/>
            <person name="Yin H."/>
            <person name="Liang Y."/>
            <person name="Hu Q."/>
            <person name="Ma L."/>
            <person name="Xiao Y."/>
            <person name="Zhang X."/>
            <person name="Qiu G."/>
            <person name="Liu X."/>
        </authorList>
    </citation>
    <scope>NUCLEOTIDE SEQUENCE [LARGE SCALE GENOMIC DNA]</scope>
    <source>
        <strain evidence="2">YSK</strain>
    </source>
</reference>
<dbReference type="EMBL" id="CP007243">
    <property type="protein sequence ID" value="AIA29988.1"/>
    <property type="molecule type" value="Genomic_DNA"/>
</dbReference>
<sequence length="498" mass="53262">MLSTTGKANGLDMMFQDPKNQNYFPIGFHMSMAYYGSQVNGVATSGSAESYCAGSTHTCTTSGLSGGATSALDHGGWANGASANTPWDIESGGLLNPWISFWVQPGYNGSLGLQIVKLWVRFDDLFNSTWANLYVGKASVDPPFSNQRNVYIGTNVPWTMYDYQPGTSELMNNGGATNAGFNFLGAGALYYDGDMFAMANDATQFRYFGYHINSGAACSTQSSFSIDPCETRVSISFLPNSSLYAGNSFVSGSGVTGTANGSSVVNNGFNYFVHLTQSFGGWGRTNGERIGAFALVGMGSAIPQGGGTNPNTVYNREGIDFMMNPIPNGGLNIFAAWDIAQDPTGMIAATPLLPGFTGSQVATSGAEYMSWLIQADWQPTFGGFFSQSGTNSNMISFIYNQLNMMQQPTFSGGIANLPGNFNNVLAFTLSDRYWLWGSDRADISLFAQYQYMINYGVAGALSGWATAANTGLNTQVSSRQFFGNVEANNFSVGIDFAY</sequence>
<proteinExistence type="predicted"/>
<name>A0A059XT38_9BACT</name>